<keyword evidence="6" id="KW-0547">Nucleotide-binding</keyword>
<evidence type="ECO:0000256" key="8">
    <source>
        <dbReference type="ARBA" id="ARBA00022840"/>
    </source>
</evidence>
<comment type="catalytic activity">
    <reaction evidence="1">
        <text>1-(5-phospho-beta-D-ribosyl)-5'-AMP + H2O = 1-(5-phospho-beta-D-ribosyl)-5-[(5-phospho-beta-D-ribosylamino)methylideneamino]imidazole-4-carboxamide</text>
        <dbReference type="Rhea" id="RHEA:20049"/>
        <dbReference type="ChEBI" id="CHEBI:15377"/>
        <dbReference type="ChEBI" id="CHEBI:58435"/>
        <dbReference type="ChEBI" id="CHEBI:59457"/>
        <dbReference type="EC" id="3.5.4.19"/>
    </reaction>
</comment>
<evidence type="ECO:0000256" key="6">
    <source>
        <dbReference type="ARBA" id="ARBA00022741"/>
    </source>
</evidence>
<evidence type="ECO:0000256" key="4">
    <source>
        <dbReference type="ARBA" id="ARBA00005204"/>
    </source>
</evidence>
<dbReference type="PANTHER" id="PTHR42945">
    <property type="entry name" value="HISTIDINE BIOSYNTHESIS BIFUNCTIONAL PROTEIN"/>
    <property type="match status" value="1"/>
</dbReference>
<dbReference type="GO" id="GO:0000105">
    <property type="term" value="P:L-histidine biosynthetic process"/>
    <property type="evidence" value="ECO:0007669"/>
    <property type="project" value="UniProtKB-UniPathway"/>
</dbReference>
<comment type="pathway">
    <text evidence="3">Amino-acid biosynthesis; L-histidine biosynthesis; L-histidine from 5-phospho-alpha-D-ribose 1-diphosphate: step 3/9.</text>
</comment>
<dbReference type="SUPFAM" id="SSF51366">
    <property type="entry name" value="Ribulose-phoshate binding barrel"/>
    <property type="match status" value="1"/>
</dbReference>
<dbReference type="AlphaFoldDB" id="A0A381U359"/>
<keyword evidence="7" id="KW-0378">Hydrolase</keyword>
<dbReference type="InterPro" id="IPR008179">
    <property type="entry name" value="HisE"/>
</dbReference>
<dbReference type="CDD" id="cd11546">
    <property type="entry name" value="NTP-PPase_His4"/>
    <property type="match status" value="1"/>
</dbReference>
<evidence type="ECO:0000256" key="7">
    <source>
        <dbReference type="ARBA" id="ARBA00022801"/>
    </source>
</evidence>
<evidence type="ECO:0000256" key="11">
    <source>
        <dbReference type="SAM" id="MobiDB-lite"/>
    </source>
</evidence>
<dbReference type="InterPro" id="IPR038019">
    <property type="entry name" value="PRib_AMP_CycHydrolase_sf"/>
</dbReference>
<gene>
    <name evidence="13" type="ORF">METZ01_LOCUS75045</name>
</gene>
<sequence length="430" mass="45916">MQSGLAVQLVGGKEKALDAGDPRPIAELFGRVGEIAVIDLDAALGTGSNRDTILDLLDRAPCRVGGGIRDADSAKFWLDAGARKVILGTAAEPDILDQLPRERVIAALDAVDGEVVVEGWTRKTGRGVLDRMRELRPYVGGFLVTFVEREGRLAGVDEARINQLVEASDGIELTVAGGVATAADVGVIDALGADAQVGMALYTNKFDLADATAACLKTDREDGLWATVVVDESGLALGLAYSNLGSLRVAIYQGRGAYHSRSRDELWVKGSTSGAVQTLHRIELDCDRDTLRFSVSQSGAGFCHLNKRTCWGDSTGLSRLESTLWERQESAPDGSYTKRLLTEDGLLAAKLKEEAGELAEADNVADVTHEAADLMYFAMAAMARAGVSLTDVERELDRRALKVNRRNGDAKVPLPEKGSENGSSQSQDTL</sequence>
<dbReference type="UniPathway" id="UPA00031">
    <property type="reaction ID" value="UER00007"/>
</dbReference>
<protein>
    <recommendedName>
        <fullName evidence="12">Phosphoribosyl-AMP cyclohydrolase domain-containing protein</fullName>
    </recommendedName>
</protein>
<reference evidence="13" key="1">
    <citation type="submission" date="2018-05" db="EMBL/GenBank/DDBJ databases">
        <authorList>
            <person name="Lanie J.A."/>
            <person name="Ng W.-L."/>
            <person name="Kazmierczak K.M."/>
            <person name="Andrzejewski T.M."/>
            <person name="Davidsen T.M."/>
            <person name="Wayne K.J."/>
            <person name="Tettelin H."/>
            <person name="Glass J.I."/>
            <person name="Rusch D."/>
            <person name="Podicherti R."/>
            <person name="Tsui H.-C.T."/>
            <person name="Winkler M.E."/>
        </authorList>
    </citation>
    <scope>NUCLEOTIDE SEQUENCE</scope>
</reference>
<evidence type="ECO:0000256" key="1">
    <source>
        <dbReference type="ARBA" id="ARBA00000024"/>
    </source>
</evidence>
<dbReference type="Pfam" id="PF01502">
    <property type="entry name" value="PRA-CH"/>
    <property type="match status" value="1"/>
</dbReference>
<dbReference type="EMBL" id="UINC01005576">
    <property type="protein sequence ID" value="SVA22191.1"/>
    <property type="molecule type" value="Genomic_DNA"/>
</dbReference>
<dbReference type="NCBIfam" id="TIGR03188">
    <property type="entry name" value="histidine_hisI"/>
    <property type="match status" value="1"/>
</dbReference>
<dbReference type="GO" id="GO:0005524">
    <property type="term" value="F:ATP binding"/>
    <property type="evidence" value="ECO:0007669"/>
    <property type="project" value="UniProtKB-KW"/>
</dbReference>
<evidence type="ECO:0000256" key="9">
    <source>
        <dbReference type="ARBA" id="ARBA00023102"/>
    </source>
</evidence>
<feature type="compositionally biased region" description="Polar residues" evidence="11">
    <location>
        <begin position="420"/>
        <end position="430"/>
    </location>
</feature>
<dbReference type="InterPro" id="IPR011060">
    <property type="entry name" value="RibuloseP-bd_barrel"/>
</dbReference>
<proteinExistence type="predicted"/>
<dbReference type="GO" id="GO:0004636">
    <property type="term" value="F:phosphoribosyl-ATP diphosphatase activity"/>
    <property type="evidence" value="ECO:0007669"/>
    <property type="project" value="UniProtKB-EC"/>
</dbReference>
<comment type="catalytic activity">
    <reaction evidence="2">
        <text>1-(5-phospho-beta-D-ribosyl)-ATP + H2O = 1-(5-phospho-beta-D-ribosyl)-5'-AMP + diphosphate + H(+)</text>
        <dbReference type="Rhea" id="RHEA:22828"/>
        <dbReference type="ChEBI" id="CHEBI:15377"/>
        <dbReference type="ChEBI" id="CHEBI:15378"/>
        <dbReference type="ChEBI" id="CHEBI:33019"/>
        <dbReference type="ChEBI" id="CHEBI:59457"/>
        <dbReference type="ChEBI" id="CHEBI:73183"/>
        <dbReference type="EC" id="3.6.1.31"/>
    </reaction>
</comment>
<dbReference type="SUPFAM" id="SSF101386">
    <property type="entry name" value="all-alpha NTP pyrophosphatases"/>
    <property type="match status" value="1"/>
</dbReference>
<name>A0A381U359_9ZZZZ</name>
<dbReference type="InterPro" id="IPR006062">
    <property type="entry name" value="His_biosynth"/>
</dbReference>
<dbReference type="Pfam" id="PF01503">
    <property type="entry name" value="PRA-PH"/>
    <property type="match status" value="1"/>
</dbReference>
<dbReference type="Gene3D" id="3.10.20.810">
    <property type="entry name" value="Phosphoribosyl-AMP cyclohydrolase"/>
    <property type="match status" value="1"/>
</dbReference>
<evidence type="ECO:0000313" key="13">
    <source>
        <dbReference type="EMBL" id="SVA22191.1"/>
    </source>
</evidence>
<keyword evidence="8" id="KW-0067">ATP-binding</keyword>
<dbReference type="Gene3D" id="1.10.287.1080">
    <property type="entry name" value="MazG-like"/>
    <property type="match status" value="1"/>
</dbReference>
<keyword evidence="9" id="KW-0368">Histidine biosynthesis</keyword>
<feature type="domain" description="Phosphoribosyl-AMP cyclohydrolase" evidence="12">
    <location>
        <begin position="239"/>
        <end position="311"/>
    </location>
</feature>
<keyword evidence="10" id="KW-0511">Multifunctional enzyme</keyword>
<dbReference type="InterPro" id="IPR002496">
    <property type="entry name" value="PRib_AMP_CycHydrolase_dom"/>
</dbReference>
<dbReference type="GO" id="GO:0004635">
    <property type="term" value="F:phosphoribosyl-AMP cyclohydrolase activity"/>
    <property type="evidence" value="ECO:0007669"/>
    <property type="project" value="UniProtKB-EC"/>
</dbReference>
<keyword evidence="5" id="KW-0028">Amino-acid biosynthesis</keyword>
<evidence type="ECO:0000256" key="2">
    <source>
        <dbReference type="ARBA" id="ARBA00001460"/>
    </source>
</evidence>
<dbReference type="InterPro" id="IPR021130">
    <property type="entry name" value="PRib-ATP_PPHydrolase-like"/>
</dbReference>
<evidence type="ECO:0000256" key="5">
    <source>
        <dbReference type="ARBA" id="ARBA00022605"/>
    </source>
</evidence>
<feature type="region of interest" description="Disordered" evidence="11">
    <location>
        <begin position="403"/>
        <end position="430"/>
    </location>
</feature>
<dbReference type="PANTHER" id="PTHR42945:SF1">
    <property type="entry name" value="HISTIDINE BIOSYNTHESIS BIFUNCTIONAL PROTEIN HIS7"/>
    <property type="match status" value="1"/>
</dbReference>
<evidence type="ECO:0000259" key="12">
    <source>
        <dbReference type="Pfam" id="PF01502"/>
    </source>
</evidence>
<dbReference type="InterPro" id="IPR013785">
    <property type="entry name" value="Aldolase_TIM"/>
</dbReference>
<evidence type="ECO:0000256" key="10">
    <source>
        <dbReference type="ARBA" id="ARBA00023268"/>
    </source>
</evidence>
<dbReference type="SUPFAM" id="SSF141734">
    <property type="entry name" value="HisI-like"/>
    <property type="match status" value="1"/>
</dbReference>
<accession>A0A381U359</accession>
<organism evidence="13">
    <name type="scientific">marine metagenome</name>
    <dbReference type="NCBI Taxonomy" id="408172"/>
    <lineage>
        <taxon>unclassified sequences</taxon>
        <taxon>metagenomes</taxon>
        <taxon>ecological metagenomes</taxon>
    </lineage>
</organism>
<comment type="pathway">
    <text evidence="4">Amino-acid biosynthesis; L-histidine biosynthesis; L-histidine from 5-phospho-alpha-D-ribose 1-diphosphate: step 2/9.</text>
</comment>
<dbReference type="Pfam" id="PF00977">
    <property type="entry name" value="His_biosynth"/>
    <property type="match status" value="1"/>
</dbReference>
<evidence type="ECO:0000256" key="3">
    <source>
        <dbReference type="ARBA" id="ARBA00005169"/>
    </source>
</evidence>
<dbReference type="Gene3D" id="3.20.20.70">
    <property type="entry name" value="Aldolase class I"/>
    <property type="match status" value="1"/>
</dbReference>